<dbReference type="InterPro" id="IPR004401">
    <property type="entry name" value="YbaB/EbfC"/>
</dbReference>
<dbReference type="EMBL" id="BAAAZR010000008">
    <property type="protein sequence ID" value="GAA3812108.1"/>
    <property type="molecule type" value="Genomic_DNA"/>
</dbReference>
<evidence type="ECO:0000313" key="2">
    <source>
        <dbReference type="Proteomes" id="UP001500888"/>
    </source>
</evidence>
<dbReference type="SUPFAM" id="SSF82607">
    <property type="entry name" value="YbaB-like"/>
    <property type="match status" value="1"/>
</dbReference>
<accession>A0ABP7I8D7</accession>
<dbReference type="Gene3D" id="3.30.1310.10">
    <property type="entry name" value="Nucleoid-associated protein YbaB-like domain"/>
    <property type="match status" value="1"/>
</dbReference>
<protein>
    <recommendedName>
        <fullName evidence="3">YbaB/EbfC family DNA-binding protein</fullName>
    </recommendedName>
</protein>
<proteinExistence type="predicted"/>
<evidence type="ECO:0000313" key="1">
    <source>
        <dbReference type="EMBL" id="GAA3812108.1"/>
    </source>
</evidence>
<gene>
    <name evidence="1" type="ORF">GCM10022226_35950</name>
</gene>
<evidence type="ECO:0008006" key="3">
    <source>
        <dbReference type="Google" id="ProtNLM"/>
    </source>
</evidence>
<sequence length="147" mass="16674">MTEFPDFANIDVEKLLNQSQQQFARLEELQERTSALVGEAQDKDGLVTVEYAGDGLRDLRLNPRAMRLASADLADLIKSVAREAAKDLERQTTELMGEVFGEEDNPMKLLNDPDAAMAKIRDAEKAYNRTFEDVMGDLEEIRRRLQL</sequence>
<comment type="caution">
    <text evidence="1">The sequence shown here is derived from an EMBL/GenBank/DDBJ whole genome shotgun (WGS) entry which is preliminary data.</text>
</comment>
<organism evidence="1 2">
    <name type="scientific">Sphaerisporangium flaviroseum</name>
    <dbReference type="NCBI Taxonomy" id="509199"/>
    <lineage>
        <taxon>Bacteria</taxon>
        <taxon>Bacillati</taxon>
        <taxon>Actinomycetota</taxon>
        <taxon>Actinomycetes</taxon>
        <taxon>Streptosporangiales</taxon>
        <taxon>Streptosporangiaceae</taxon>
        <taxon>Sphaerisporangium</taxon>
    </lineage>
</organism>
<dbReference type="Proteomes" id="UP001500888">
    <property type="component" value="Unassembled WGS sequence"/>
</dbReference>
<keyword evidence="2" id="KW-1185">Reference proteome</keyword>
<reference evidence="2" key="1">
    <citation type="journal article" date="2019" name="Int. J. Syst. Evol. Microbiol.">
        <title>The Global Catalogue of Microorganisms (GCM) 10K type strain sequencing project: providing services to taxonomists for standard genome sequencing and annotation.</title>
        <authorList>
            <consortium name="The Broad Institute Genomics Platform"/>
            <consortium name="The Broad Institute Genome Sequencing Center for Infectious Disease"/>
            <person name="Wu L."/>
            <person name="Ma J."/>
        </authorList>
    </citation>
    <scope>NUCLEOTIDE SEQUENCE [LARGE SCALE GENOMIC DNA]</scope>
    <source>
        <strain evidence="2">JCM 16908</strain>
    </source>
</reference>
<dbReference type="Pfam" id="PF02575">
    <property type="entry name" value="YbaB_DNA_bd"/>
    <property type="match status" value="1"/>
</dbReference>
<name>A0ABP7I8D7_9ACTN</name>
<dbReference type="RefSeq" id="WP_344940757.1">
    <property type="nucleotide sequence ID" value="NZ_BAAAZR010000008.1"/>
</dbReference>
<dbReference type="InterPro" id="IPR036894">
    <property type="entry name" value="YbaB-like_sf"/>
</dbReference>